<comment type="similarity">
    <text evidence="1">Belongs to the XseA family.</text>
</comment>
<organism evidence="3 4">
    <name type="scientific">Petrotoga olearia DSM 13574</name>
    <dbReference type="NCBI Taxonomy" id="1122955"/>
    <lineage>
        <taxon>Bacteria</taxon>
        <taxon>Thermotogati</taxon>
        <taxon>Thermotogota</taxon>
        <taxon>Thermotogae</taxon>
        <taxon>Petrotogales</taxon>
        <taxon>Petrotogaceae</taxon>
        <taxon>Petrotoga</taxon>
    </lineage>
</organism>
<dbReference type="NCBIfam" id="TIGR00237">
    <property type="entry name" value="xseA"/>
    <property type="match status" value="1"/>
</dbReference>
<dbReference type="Pfam" id="PF02601">
    <property type="entry name" value="Exonuc_VII_L"/>
    <property type="match status" value="1"/>
</dbReference>
<name>A0A2K1P0M4_9BACT</name>
<dbReference type="EMBL" id="AZRL01000012">
    <property type="protein sequence ID" value="PNR96338.1"/>
    <property type="molecule type" value="Genomic_DNA"/>
</dbReference>
<evidence type="ECO:0000313" key="4">
    <source>
        <dbReference type="Proteomes" id="UP000236434"/>
    </source>
</evidence>
<dbReference type="AlphaFoldDB" id="A0A2K1P0M4"/>
<accession>A0A2K1P0M4</accession>
<keyword evidence="1" id="KW-0269">Exonuclease</keyword>
<keyword evidence="1" id="KW-0540">Nuclease</keyword>
<dbReference type="GO" id="GO:0006308">
    <property type="term" value="P:DNA catabolic process"/>
    <property type="evidence" value="ECO:0007669"/>
    <property type="project" value="UniProtKB-UniRule"/>
</dbReference>
<feature type="domain" description="Exonuclease VII large subunit C-terminal" evidence="2">
    <location>
        <begin position="156"/>
        <end position="459"/>
    </location>
</feature>
<gene>
    <name evidence="3" type="ORF">X929_04290</name>
</gene>
<protein>
    <recommendedName>
        <fullName evidence="1">Exodeoxyribonuclease 7 large subunit</fullName>
        <ecNumber evidence="1">3.1.11.6</ecNumber>
    </recommendedName>
</protein>
<dbReference type="EC" id="3.1.11.6" evidence="1"/>
<proteinExistence type="inferred from homology"/>
<dbReference type="InterPro" id="IPR003753">
    <property type="entry name" value="Exonuc_VII_L"/>
</dbReference>
<keyword evidence="1" id="KW-0378">Hydrolase</keyword>
<evidence type="ECO:0000256" key="1">
    <source>
        <dbReference type="RuleBase" id="RU004355"/>
    </source>
</evidence>
<dbReference type="PANTHER" id="PTHR30008:SF0">
    <property type="entry name" value="EXODEOXYRIBONUCLEASE 7 LARGE SUBUNIT"/>
    <property type="match status" value="1"/>
</dbReference>
<dbReference type="PANTHER" id="PTHR30008">
    <property type="entry name" value="EXODEOXYRIBONUCLEASE 7 LARGE SUBUNIT"/>
    <property type="match status" value="1"/>
</dbReference>
<dbReference type="OrthoDB" id="9802795at2"/>
<dbReference type="GO" id="GO:0009318">
    <property type="term" value="C:exodeoxyribonuclease VII complex"/>
    <property type="evidence" value="ECO:0007669"/>
    <property type="project" value="UniProtKB-UniRule"/>
</dbReference>
<comment type="subcellular location">
    <subcellularLocation>
        <location evidence="1">Cytoplasm</location>
    </subcellularLocation>
</comment>
<comment type="caution">
    <text evidence="3">The sequence shown here is derived from an EMBL/GenBank/DDBJ whole genome shotgun (WGS) entry which is preliminary data.</text>
</comment>
<dbReference type="Proteomes" id="UP000236434">
    <property type="component" value="Unassembled WGS sequence"/>
</dbReference>
<reference evidence="3 4" key="1">
    <citation type="submission" date="2013-12" db="EMBL/GenBank/DDBJ databases">
        <title>Comparative genomics of Petrotoga isolates.</title>
        <authorList>
            <person name="Nesbo C.L."/>
            <person name="Charchuk R."/>
            <person name="Chow K."/>
        </authorList>
    </citation>
    <scope>NUCLEOTIDE SEQUENCE [LARGE SCALE GENOMIC DNA]</scope>
    <source>
        <strain evidence="3 4">DSM 13574</strain>
    </source>
</reference>
<sequence length="467" mass="53983">MLFPQQEEFKFESIQELIEYLNSIFTSSPLYRQEIEVIGDVTHAKYSKRGDLYIELSQRVRSSNYSITIIFSQSTVPYVFEHCSVDNEKELLNKRWKFQGIVNFWKREAKYVVSGSSIIPLGASEIEKKKKEILEKLEKSNLLRKVEHELIELDPIKKIAVITSPTAAGFGDFQKNINHSKFIPIVHLYPAPMQGAETVPGIKKALFAILKSGIDYDVVVIIRGGGSKSDLMYFDDFELGSLIAKFNRKIPVLTGIGHEQDSTIPDFVSWKNYSTPTEVSRDIVNQINYFTDNLETLEKNITYSFTNVYYQMENLLSFNTINNIKYYLSRELINLFRTLDEDHLNITRKVNQMIESSEKSISLNKLDYIQRFIEYSIKTYNQNIISTTNEIVSELKSKFEISERILFSTFQELTKSSPFAAFLNNGVLVKKGEEIIDSVEKLQRKDEVKLIFKDGEADSNIENIKKW</sequence>
<dbReference type="GO" id="GO:0008855">
    <property type="term" value="F:exodeoxyribonuclease VII activity"/>
    <property type="evidence" value="ECO:0007669"/>
    <property type="project" value="UniProtKB-UniRule"/>
</dbReference>
<comment type="catalytic activity">
    <reaction evidence="1">
        <text>Exonucleolytic cleavage in either 5'- to 3'- or 3'- to 5'-direction to yield nucleoside 5'-phosphates.</text>
        <dbReference type="EC" id="3.1.11.6"/>
    </reaction>
</comment>
<dbReference type="GO" id="GO:0005737">
    <property type="term" value="C:cytoplasm"/>
    <property type="evidence" value="ECO:0007669"/>
    <property type="project" value="UniProtKB-SubCell"/>
</dbReference>
<evidence type="ECO:0000313" key="3">
    <source>
        <dbReference type="EMBL" id="PNR96338.1"/>
    </source>
</evidence>
<dbReference type="RefSeq" id="WP_103066798.1">
    <property type="nucleotide sequence ID" value="NZ_AZRL01000012.1"/>
</dbReference>
<dbReference type="InterPro" id="IPR020579">
    <property type="entry name" value="Exonuc_VII_lsu_C"/>
</dbReference>
<evidence type="ECO:0000259" key="2">
    <source>
        <dbReference type="Pfam" id="PF02601"/>
    </source>
</evidence>